<reference evidence="2" key="1">
    <citation type="submission" date="2020-05" db="EMBL/GenBank/DDBJ databases">
        <authorList>
            <person name="Chiriac C."/>
            <person name="Salcher M."/>
            <person name="Ghai R."/>
            <person name="Kavagutti S V."/>
        </authorList>
    </citation>
    <scope>NUCLEOTIDE SEQUENCE</scope>
</reference>
<organism evidence="2">
    <name type="scientific">freshwater metagenome</name>
    <dbReference type="NCBI Taxonomy" id="449393"/>
    <lineage>
        <taxon>unclassified sequences</taxon>
        <taxon>metagenomes</taxon>
        <taxon>ecological metagenomes</taxon>
    </lineage>
</organism>
<proteinExistence type="predicted"/>
<gene>
    <name evidence="2" type="ORF">UFOPK3461_00240</name>
</gene>
<dbReference type="InterPro" id="IPR001173">
    <property type="entry name" value="Glyco_trans_2-like"/>
</dbReference>
<feature type="domain" description="Glycosyltransferase 2-like" evidence="1">
    <location>
        <begin position="26"/>
        <end position="170"/>
    </location>
</feature>
<accession>A0A6J7DQ60</accession>
<dbReference type="Gene3D" id="3.90.550.10">
    <property type="entry name" value="Spore Coat Polysaccharide Biosynthesis Protein SpsA, Chain A"/>
    <property type="match status" value="1"/>
</dbReference>
<dbReference type="CDD" id="cd00761">
    <property type="entry name" value="Glyco_tranf_GTA_type"/>
    <property type="match status" value="1"/>
</dbReference>
<dbReference type="SUPFAM" id="SSF53448">
    <property type="entry name" value="Nucleotide-diphospho-sugar transferases"/>
    <property type="match status" value="1"/>
</dbReference>
<sequence length="491" mass="56659">MKLGQYRFNRPHDLEIIKNPKLSVGVVIACRDGQEKLDLTLASLALQTYPKRLTKVYVIDDGSSPALVLPKLRPLNTKLIRFKNSGSKWGKTAATNEVVAKLRQDVLWFVDADMVLEPEHLAHHMKWHHEADDYAVLGWKRFVAEWDYTPESLAALLKTDGFDALHTEHWGKERWEKRLDRTKDLVEPGLEGFRNFVGATFSLKRSLWESVGGYNEIFRTAEDTELGWRLFLQGVRIVPDRQAHSWHLGMSHSDANKKNTSSHNEPTLAQFVPGFVELRKRSRQIWAVPTFEAVIDCRGATLDQIQLIINNFQASDQNQGIFRLLGPWSEIGKRYSLDDDKFLNLRQIYKWLLANPQVSFEALTSNAKLTIEEILQDFVVESTPFFFFIEGDAFPNFQYLTLYSMLMDTGNGLIGLANKQDRRAFAVFAPALSRAQKMGGGLYKNISETWGIRWFTNDEVIRIYEEKVKLSKRIKRYIKRFLLKTKLMKAK</sequence>
<dbReference type="InterPro" id="IPR029044">
    <property type="entry name" value="Nucleotide-diphossugar_trans"/>
</dbReference>
<evidence type="ECO:0000313" key="2">
    <source>
        <dbReference type="EMBL" id="CAB4869483.1"/>
    </source>
</evidence>
<dbReference type="InterPro" id="IPR050834">
    <property type="entry name" value="Glycosyltransf_2"/>
</dbReference>
<name>A0A6J7DQ60_9ZZZZ</name>
<dbReference type="AlphaFoldDB" id="A0A6J7DQ60"/>
<dbReference type="PANTHER" id="PTHR43685:SF3">
    <property type="entry name" value="SLR2126 PROTEIN"/>
    <property type="match status" value="1"/>
</dbReference>
<protein>
    <submittedName>
        <fullName evidence="2">Unannotated protein</fullName>
    </submittedName>
</protein>
<dbReference type="PANTHER" id="PTHR43685">
    <property type="entry name" value="GLYCOSYLTRANSFERASE"/>
    <property type="match status" value="1"/>
</dbReference>
<evidence type="ECO:0000259" key="1">
    <source>
        <dbReference type="Pfam" id="PF00535"/>
    </source>
</evidence>
<dbReference type="EMBL" id="CAFBLW010000008">
    <property type="protein sequence ID" value="CAB4869483.1"/>
    <property type="molecule type" value="Genomic_DNA"/>
</dbReference>
<dbReference type="Pfam" id="PF00535">
    <property type="entry name" value="Glycos_transf_2"/>
    <property type="match status" value="1"/>
</dbReference>